<dbReference type="InterPro" id="IPR050469">
    <property type="entry name" value="Diguanylate_Cyclase"/>
</dbReference>
<keyword evidence="3" id="KW-1133">Transmembrane helix</keyword>
<dbReference type="Gene3D" id="3.30.70.270">
    <property type="match status" value="1"/>
</dbReference>
<keyword evidence="3" id="KW-0812">Transmembrane</keyword>
<dbReference type="GO" id="GO:0052621">
    <property type="term" value="F:diguanylate cyclase activity"/>
    <property type="evidence" value="ECO:0007669"/>
    <property type="project" value="UniProtKB-EC"/>
</dbReference>
<keyword evidence="3" id="KW-0472">Membrane</keyword>
<dbReference type="CDD" id="cd01949">
    <property type="entry name" value="GGDEF"/>
    <property type="match status" value="1"/>
</dbReference>
<evidence type="ECO:0000256" key="1">
    <source>
        <dbReference type="ARBA" id="ARBA00012528"/>
    </source>
</evidence>
<dbReference type="Pfam" id="PF00990">
    <property type="entry name" value="GGDEF"/>
    <property type="match status" value="1"/>
</dbReference>
<evidence type="ECO:0000313" key="5">
    <source>
        <dbReference type="EMBL" id="SPY46009.1"/>
    </source>
</evidence>
<reference evidence="5 6" key="1">
    <citation type="submission" date="2018-06" db="EMBL/GenBank/DDBJ databases">
        <authorList>
            <consortium name="Pathogen Informatics"/>
            <person name="Doyle S."/>
        </authorList>
    </citation>
    <scope>NUCLEOTIDE SEQUENCE [LARGE SCALE GENOMIC DNA]</scope>
    <source>
        <strain evidence="5 6">NCTC11647</strain>
    </source>
</reference>
<gene>
    <name evidence="5" type="primary">ycdT_2</name>
    <name evidence="5" type="ORF">NCTC11647_04354</name>
</gene>
<dbReference type="InterPro" id="IPR043128">
    <property type="entry name" value="Rev_trsase/Diguanyl_cyclase"/>
</dbReference>
<dbReference type="EMBL" id="UATL01000008">
    <property type="protein sequence ID" value="SPY46009.1"/>
    <property type="molecule type" value="Genomic_DNA"/>
</dbReference>
<evidence type="ECO:0000256" key="3">
    <source>
        <dbReference type="SAM" id="Phobius"/>
    </source>
</evidence>
<dbReference type="GO" id="GO:0043709">
    <property type="term" value="P:cell adhesion involved in single-species biofilm formation"/>
    <property type="evidence" value="ECO:0007669"/>
    <property type="project" value="TreeGrafter"/>
</dbReference>
<proteinExistence type="predicted"/>
<protein>
    <recommendedName>
        <fullName evidence="1">diguanylate cyclase</fullName>
        <ecNumber evidence="1">2.7.7.65</ecNumber>
    </recommendedName>
</protein>
<dbReference type="InterPro" id="IPR000160">
    <property type="entry name" value="GGDEF_dom"/>
</dbReference>
<dbReference type="OrthoDB" id="5918979at2"/>
<feature type="domain" description="GGDEF" evidence="4">
    <location>
        <begin position="434"/>
        <end position="560"/>
    </location>
</feature>
<evidence type="ECO:0000256" key="2">
    <source>
        <dbReference type="ARBA" id="ARBA00034247"/>
    </source>
</evidence>
<dbReference type="SUPFAM" id="SSF55073">
    <property type="entry name" value="Nucleotide cyclase"/>
    <property type="match status" value="1"/>
</dbReference>
<accession>A0A2X1XTW4</accession>
<feature type="transmembrane region" description="Helical" evidence="3">
    <location>
        <begin position="384"/>
        <end position="405"/>
    </location>
</feature>
<dbReference type="GO" id="GO:1902201">
    <property type="term" value="P:negative regulation of bacterial-type flagellum-dependent cell motility"/>
    <property type="evidence" value="ECO:0007669"/>
    <property type="project" value="TreeGrafter"/>
</dbReference>
<dbReference type="NCBIfam" id="TIGR00254">
    <property type="entry name" value="GGDEF"/>
    <property type="match status" value="1"/>
</dbReference>
<keyword evidence="5" id="KW-0548">Nucleotidyltransferase</keyword>
<name>A0A2X1XTW4_PHODM</name>
<dbReference type="EC" id="2.7.7.65" evidence="1"/>
<dbReference type="PANTHER" id="PTHR45138">
    <property type="entry name" value="REGULATORY COMPONENTS OF SENSORY TRANSDUCTION SYSTEM"/>
    <property type="match status" value="1"/>
</dbReference>
<evidence type="ECO:0000259" key="4">
    <source>
        <dbReference type="PROSITE" id="PS50887"/>
    </source>
</evidence>
<dbReference type="InterPro" id="IPR029787">
    <property type="entry name" value="Nucleotide_cyclase"/>
</dbReference>
<comment type="catalytic activity">
    <reaction evidence="2">
        <text>2 GTP = 3',3'-c-di-GMP + 2 diphosphate</text>
        <dbReference type="Rhea" id="RHEA:24898"/>
        <dbReference type="ChEBI" id="CHEBI:33019"/>
        <dbReference type="ChEBI" id="CHEBI:37565"/>
        <dbReference type="ChEBI" id="CHEBI:58805"/>
        <dbReference type="EC" id="2.7.7.65"/>
    </reaction>
</comment>
<evidence type="ECO:0000313" key="6">
    <source>
        <dbReference type="Proteomes" id="UP000251647"/>
    </source>
</evidence>
<sequence length="562" mass="65874">MLKMMNYIKIPLFIFLVFIAFFSKDQNIIKRNISFENRKELIELQGYCSKEECRIINNFLMLPIEKYPSEYKAIAEDIRNILHTKQGARIGSYILETMNNYFDENIDAKMYLLLKISTLKRLSDDLYGMLIPTIEFLSLAKKSGDEYMISVGTVNLASILNFFDGYHTSNQLLNAVPISNFSDNKWNRLRIRSQLIIAENNIAIGDYNKSSKILKNIITQDNGIPSNEWDDYHSYILALQADIAMHFNRDDEARKYLDQANSLLNQDDYNFLVDKHTVIKTIELKWAIKNNINVYAKLNDMKFYHDNSAIISSRYLKMLYESIFDYYFESNDHTKYHELRKEYLSKIEYRMKLSYKLLYNNSIINVNNDLLIDERDNLITKLKYSLAIILVITLILILVFIKYILINSENLNDELTKIGNRKKYNRDIKKLGFNVYYLVLIDIDNFKLINDRYGHDVGDYVLKKLSNVISHLLPNNSEIYRIGGEEFAIIFRGCHPQNIVDIMNHIRINVENLSWNSIDKVTISIGIARSDNSKDVYKKADELLYLSKTSGKNQLSIEEDYI</sequence>
<dbReference type="PROSITE" id="PS50887">
    <property type="entry name" value="GGDEF"/>
    <property type="match status" value="1"/>
</dbReference>
<organism evidence="5 6">
    <name type="scientific">Photobacterium damselae</name>
    <dbReference type="NCBI Taxonomy" id="38293"/>
    <lineage>
        <taxon>Bacteria</taxon>
        <taxon>Pseudomonadati</taxon>
        <taxon>Pseudomonadota</taxon>
        <taxon>Gammaproteobacteria</taxon>
        <taxon>Vibrionales</taxon>
        <taxon>Vibrionaceae</taxon>
        <taxon>Photobacterium</taxon>
    </lineage>
</organism>
<dbReference type="GO" id="GO:0005886">
    <property type="term" value="C:plasma membrane"/>
    <property type="evidence" value="ECO:0007669"/>
    <property type="project" value="TreeGrafter"/>
</dbReference>
<keyword evidence="5" id="KW-0808">Transferase</keyword>
<dbReference type="PANTHER" id="PTHR45138:SF9">
    <property type="entry name" value="DIGUANYLATE CYCLASE DGCM-RELATED"/>
    <property type="match status" value="1"/>
</dbReference>
<dbReference type="AlphaFoldDB" id="A0A2X1XTW4"/>
<dbReference type="SMART" id="SM00267">
    <property type="entry name" value="GGDEF"/>
    <property type="match status" value="1"/>
</dbReference>
<dbReference type="Proteomes" id="UP000251647">
    <property type="component" value="Unassembled WGS sequence"/>
</dbReference>